<dbReference type="Gene3D" id="3.40.50.1820">
    <property type="entry name" value="alpha/beta hydrolase"/>
    <property type="match status" value="1"/>
</dbReference>
<comment type="caution">
    <text evidence="2">The sequence shown here is derived from an EMBL/GenBank/DDBJ whole genome shotgun (WGS) entry which is preliminary data.</text>
</comment>
<feature type="chain" id="PRO_5018696799" evidence="1">
    <location>
        <begin position="35"/>
        <end position="518"/>
    </location>
</feature>
<dbReference type="RefSeq" id="WP_126572036.1">
    <property type="nucleotide sequence ID" value="NZ_RXZH01000001.1"/>
</dbReference>
<dbReference type="EMBL" id="RXZH01000001">
    <property type="protein sequence ID" value="RTZ17280.1"/>
    <property type="molecule type" value="Genomic_DNA"/>
</dbReference>
<dbReference type="SUPFAM" id="SSF53474">
    <property type="entry name" value="alpha/beta-Hydrolases"/>
    <property type="match status" value="1"/>
</dbReference>
<dbReference type="OrthoDB" id="9797755at2"/>
<dbReference type="GO" id="GO:0016787">
    <property type="term" value="F:hydrolase activity"/>
    <property type="evidence" value="ECO:0007669"/>
    <property type="project" value="UniProtKB-KW"/>
</dbReference>
<keyword evidence="1" id="KW-0732">Signal</keyword>
<dbReference type="InterPro" id="IPR029058">
    <property type="entry name" value="AB_hydrolase_fold"/>
</dbReference>
<keyword evidence="3" id="KW-1185">Reference proteome</keyword>
<name>A0A3S0P7Y2_9VIBR</name>
<sequence length="518" mass="57659">MSHRQVNSSRHPPSNVWRNMILIPLLLFFSSNVASQECQPSDQLAELLLGNGNVKIIDQDESPFALANSTEQRDMVLWLTNEPIGAVKIEAQGKTPLTVVALPCQAATVELQQALIATRSIVGNSIALSDRSHFMNDLGLSFDQIVQIQHHAFELVGKQQPDALYETIGELATYLASTPKHLSRSVSEKPFHIQTVYYATTRSVETEQQGVFYNGDRDIQTPLHVGKANVSIPRNHQKGQIEQPLLSLKWLKQADSHVLIQSVNELSLDDYWQSLPIESGKGQWQDSVIIYVHGYNVAFQSAIKRTAQMAYDFDFSGVPILFSWPSNASLLDYASDREDAIWSATYFAQFLTQLKGQHPNANIHVVAHSMGNQVLLNGLNELALRNPNKTLFKSIILAAPDVDSQWFTYQIAPRILTLASNWAVYTSENDGALIASEKVNQAKRLGMPVSLAEGVDVIDTSGLNAAPWSIPESHSYYANKLPVIEDLVSHLRGIPPEKRALIEANTQQGNYWQLIEDE</sequence>
<organism evidence="2 3">
    <name type="scientific">Vibrio aquaticus</name>
    <dbReference type="NCBI Taxonomy" id="2496559"/>
    <lineage>
        <taxon>Bacteria</taxon>
        <taxon>Pseudomonadati</taxon>
        <taxon>Pseudomonadota</taxon>
        <taxon>Gammaproteobacteria</taxon>
        <taxon>Vibrionales</taxon>
        <taxon>Vibrionaceae</taxon>
        <taxon>Vibrio</taxon>
    </lineage>
</organism>
<protein>
    <submittedName>
        <fullName evidence="2">Alpha/beta hydrolase</fullName>
    </submittedName>
</protein>
<dbReference type="Pfam" id="PF05990">
    <property type="entry name" value="DUF900"/>
    <property type="match status" value="1"/>
</dbReference>
<dbReference type="InterPro" id="IPR010297">
    <property type="entry name" value="DUF900_hydrolase"/>
</dbReference>
<dbReference type="AlphaFoldDB" id="A0A3S0P7Y2"/>
<dbReference type="PANTHER" id="PTHR36513:SF1">
    <property type="entry name" value="TRANSMEMBRANE PROTEIN"/>
    <property type="match status" value="1"/>
</dbReference>
<evidence type="ECO:0000313" key="2">
    <source>
        <dbReference type="EMBL" id="RTZ17280.1"/>
    </source>
</evidence>
<dbReference type="Proteomes" id="UP000268973">
    <property type="component" value="Unassembled WGS sequence"/>
</dbReference>
<proteinExistence type="predicted"/>
<feature type="signal peptide" evidence="1">
    <location>
        <begin position="1"/>
        <end position="34"/>
    </location>
</feature>
<dbReference type="PANTHER" id="PTHR36513">
    <property type="entry name" value="ABC TRANSMEMBRANE TYPE-1 DOMAIN-CONTAINING PROTEIN"/>
    <property type="match status" value="1"/>
</dbReference>
<accession>A0A3S0P7Y2</accession>
<evidence type="ECO:0000313" key="3">
    <source>
        <dbReference type="Proteomes" id="UP000268973"/>
    </source>
</evidence>
<keyword evidence="2" id="KW-0378">Hydrolase</keyword>
<reference evidence="2 3" key="1">
    <citation type="submission" date="2018-12" db="EMBL/GenBank/DDBJ databases">
        <title>Vibrio sp. isolated from China Sea.</title>
        <authorList>
            <person name="Li Y."/>
        </authorList>
    </citation>
    <scope>NUCLEOTIDE SEQUENCE [LARGE SCALE GENOMIC DNA]</scope>
    <source>
        <strain evidence="2 3">BEI207</strain>
    </source>
</reference>
<evidence type="ECO:0000256" key="1">
    <source>
        <dbReference type="SAM" id="SignalP"/>
    </source>
</evidence>
<gene>
    <name evidence="2" type="ORF">EJ063_00420</name>
</gene>